<gene>
    <name evidence="6" type="ORF">F3087_14375</name>
</gene>
<dbReference type="AlphaFoldDB" id="A0A5N0EFP7"/>
<evidence type="ECO:0000256" key="2">
    <source>
        <dbReference type="ARBA" id="ARBA00022679"/>
    </source>
</evidence>
<dbReference type="Pfam" id="PF07804">
    <property type="entry name" value="HipA_C"/>
    <property type="match status" value="1"/>
</dbReference>
<keyword evidence="2" id="KW-0808">Transferase</keyword>
<name>A0A5N0EFP7_9NOCA</name>
<dbReference type="Pfam" id="PF13657">
    <property type="entry name" value="Couple_hipA"/>
    <property type="match status" value="1"/>
</dbReference>
<dbReference type="GO" id="GO:0005829">
    <property type="term" value="C:cytosol"/>
    <property type="evidence" value="ECO:0007669"/>
    <property type="project" value="TreeGrafter"/>
</dbReference>
<comment type="similarity">
    <text evidence="1">Belongs to the HipA Ser/Thr kinase family.</text>
</comment>
<proteinExistence type="inferred from homology"/>
<protein>
    <submittedName>
        <fullName evidence="6">Type II toxin-antitoxin system HipA family toxin</fullName>
    </submittedName>
</protein>
<evidence type="ECO:0000313" key="7">
    <source>
        <dbReference type="Proteomes" id="UP000323876"/>
    </source>
</evidence>
<dbReference type="InterPro" id="IPR017508">
    <property type="entry name" value="HipA_N1"/>
</dbReference>
<keyword evidence="3" id="KW-0418">Kinase</keyword>
<evidence type="ECO:0000256" key="1">
    <source>
        <dbReference type="ARBA" id="ARBA00010164"/>
    </source>
</evidence>
<comment type="caution">
    <text evidence="6">The sequence shown here is derived from an EMBL/GenBank/DDBJ whole genome shotgun (WGS) entry which is preliminary data.</text>
</comment>
<dbReference type="Proteomes" id="UP000323876">
    <property type="component" value="Unassembled WGS sequence"/>
</dbReference>
<accession>A0A5N0EFP7</accession>
<organism evidence="6 7">
    <name type="scientific">Nocardia colli</name>
    <dbReference type="NCBI Taxonomy" id="2545717"/>
    <lineage>
        <taxon>Bacteria</taxon>
        <taxon>Bacillati</taxon>
        <taxon>Actinomycetota</taxon>
        <taxon>Actinomycetes</taxon>
        <taxon>Mycobacteriales</taxon>
        <taxon>Nocardiaceae</taxon>
        <taxon>Nocardia</taxon>
    </lineage>
</organism>
<keyword evidence="7" id="KW-1185">Reference proteome</keyword>
<dbReference type="OrthoDB" id="3182374at2"/>
<dbReference type="InterPro" id="IPR012893">
    <property type="entry name" value="HipA-like_C"/>
</dbReference>
<feature type="domain" description="HipA N-terminal subdomain 1" evidence="5">
    <location>
        <begin position="13"/>
        <end position="111"/>
    </location>
</feature>
<dbReference type="NCBIfam" id="TIGR03071">
    <property type="entry name" value="couple_hipA"/>
    <property type="match status" value="1"/>
</dbReference>
<evidence type="ECO:0000259" key="5">
    <source>
        <dbReference type="Pfam" id="PF13657"/>
    </source>
</evidence>
<evidence type="ECO:0000256" key="3">
    <source>
        <dbReference type="ARBA" id="ARBA00022777"/>
    </source>
</evidence>
<reference evidence="6 7" key="1">
    <citation type="submission" date="2019-09" db="EMBL/GenBank/DDBJ databases">
        <authorList>
            <person name="Wang X."/>
        </authorList>
    </citation>
    <scope>NUCLEOTIDE SEQUENCE [LARGE SCALE GENOMIC DNA]</scope>
    <source>
        <strain evidence="6 7">CICC 11023</strain>
    </source>
</reference>
<sequence>MAFSSLRGVDAADVYKGDRLAGSLIRHRDRVEFRYAEDYLDDPDAPALAWTIPRDAGPVEATGGSVPPFFAGLLPEGIRLRAAIDGTKTSPDDHFTILLAVGADAIGDVRVLPAGLEIPLPSVVFDPGDLVPDLHDLFGQISGPRSLRLDPRGLPGVQAKVSALEFSVPIGTASGSAILKLAPQDDFPQLVENENFFMSLARECGVPVADHRVLHDARGTAGLLVTRFDRTIGAGGEVVRIAQEDACQVLGLYPAAKYRMKTEVVIAELARRCEAGGGSARLVTLEALRLVAYSYAIGNGDLHGKNFSIYAPDGRWALTPAYDLLCTQPYLSWRDPMALDLYGRANRLTRAVMIQAAERLSVPRRAMDRALDRIVAGVSDGIERISAIGFADKHSVMLEAMLRRRIGELS</sequence>
<evidence type="ECO:0000259" key="4">
    <source>
        <dbReference type="Pfam" id="PF07804"/>
    </source>
</evidence>
<evidence type="ECO:0000313" key="6">
    <source>
        <dbReference type="EMBL" id="KAA8888238.1"/>
    </source>
</evidence>
<dbReference type="PANTHER" id="PTHR37419:SF1">
    <property type="entry name" value="SERINE_THREONINE-PROTEIN KINASE TOXIN HIPA"/>
    <property type="match status" value="1"/>
</dbReference>
<dbReference type="GO" id="GO:0004674">
    <property type="term" value="F:protein serine/threonine kinase activity"/>
    <property type="evidence" value="ECO:0007669"/>
    <property type="project" value="TreeGrafter"/>
</dbReference>
<dbReference type="InterPro" id="IPR052028">
    <property type="entry name" value="HipA_Ser/Thr_kinase"/>
</dbReference>
<dbReference type="EMBL" id="VXLC01000004">
    <property type="protein sequence ID" value="KAA8888238.1"/>
    <property type="molecule type" value="Genomic_DNA"/>
</dbReference>
<dbReference type="PANTHER" id="PTHR37419">
    <property type="entry name" value="SERINE/THREONINE-PROTEIN KINASE TOXIN HIPA"/>
    <property type="match status" value="1"/>
</dbReference>
<feature type="domain" description="HipA-like C-terminal" evidence="4">
    <location>
        <begin position="154"/>
        <end position="379"/>
    </location>
</feature>
<dbReference type="RefSeq" id="WP_150402406.1">
    <property type="nucleotide sequence ID" value="NZ_VXLC01000004.1"/>
</dbReference>